<proteinExistence type="inferred from homology"/>
<evidence type="ECO:0000313" key="2">
    <source>
        <dbReference type="EMBL" id="SMF94395.1"/>
    </source>
</evidence>
<dbReference type="GO" id="GO:0003677">
    <property type="term" value="F:DNA binding"/>
    <property type="evidence" value="ECO:0007669"/>
    <property type="project" value="InterPro"/>
</dbReference>
<dbReference type="InterPro" id="IPR009057">
    <property type="entry name" value="Homeodomain-like_sf"/>
</dbReference>
<dbReference type="Proteomes" id="UP000192923">
    <property type="component" value="Unassembled WGS sequence"/>
</dbReference>
<dbReference type="SUPFAM" id="SSF46689">
    <property type="entry name" value="Homeodomain-like"/>
    <property type="match status" value="1"/>
</dbReference>
<keyword evidence="3" id="KW-1185">Reference proteome</keyword>
<protein>
    <submittedName>
        <fullName evidence="2">Transposase and inactivated derivatives</fullName>
    </submittedName>
</protein>
<dbReference type="EMBL" id="FXAM01000001">
    <property type="protein sequence ID" value="SMF94395.1"/>
    <property type="molecule type" value="Genomic_DNA"/>
</dbReference>
<comment type="similarity">
    <text evidence="1">Belongs to the transposase 8 family.</text>
</comment>
<dbReference type="GO" id="GO:0006313">
    <property type="term" value="P:DNA transposition"/>
    <property type="evidence" value="ECO:0007669"/>
    <property type="project" value="InterPro"/>
</dbReference>
<gene>
    <name evidence="2" type="ORF">SAMN02949497_1710</name>
</gene>
<sequence length="107" mass="11924">MVGVEEMESVVSEKKRKVFNGEFKAKVALEAIRGVNTVNEIAQEFGVHPTQVGLWKKELQEQAGSLFEAKRGPKPVDPSASPERLYSEIGRLKMELDWLKKKSGIGP</sequence>
<dbReference type="AlphaFoldDB" id="A0A1Y6D338"/>
<dbReference type="Pfam" id="PF01527">
    <property type="entry name" value="HTH_Tnp_1"/>
    <property type="match status" value="1"/>
</dbReference>
<evidence type="ECO:0000256" key="1">
    <source>
        <dbReference type="ARBA" id="ARBA00009964"/>
    </source>
</evidence>
<dbReference type="STRING" id="1760988.SAMN02949497_1710"/>
<evidence type="ECO:0000313" key="3">
    <source>
        <dbReference type="Proteomes" id="UP000192923"/>
    </source>
</evidence>
<accession>A0A1Y6D338</accession>
<organism evidence="2 3">
    <name type="scientific">Methylomagnum ishizawai</name>
    <dbReference type="NCBI Taxonomy" id="1760988"/>
    <lineage>
        <taxon>Bacteria</taxon>
        <taxon>Pseudomonadati</taxon>
        <taxon>Pseudomonadota</taxon>
        <taxon>Gammaproteobacteria</taxon>
        <taxon>Methylococcales</taxon>
        <taxon>Methylococcaceae</taxon>
        <taxon>Methylomagnum</taxon>
    </lineage>
</organism>
<reference evidence="2 3" key="1">
    <citation type="submission" date="2016-12" db="EMBL/GenBank/DDBJ databases">
        <authorList>
            <person name="Song W.-J."/>
            <person name="Kurnit D.M."/>
        </authorList>
    </citation>
    <scope>NUCLEOTIDE SEQUENCE [LARGE SCALE GENOMIC DNA]</scope>
    <source>
        <strain evidence="2 3">175</strain>
    </source>
</reference>
<name>A0A1Y6D338_9GAMM</name>
<dbReference type="GO" id="GO:0004803">
    <property type="term" value="F:transposase activity"/>
    <property type="evidence" value="ECO:0007669"/>
    <property type="project" value="InterPro"/>
</dbReference>
<dbReference type="InterPro" id="IPR002514">
    <property type="entry name" value="Transposase_8"/>
</dbReference>